<dbReference type="GO" id="GO:0016491">
    <property type="term" value="F:oxidoreductase activity"/>
    <property type="evidence" value="ECO:0007669"/>
    <property type="project" value="InterPro"/>
</dbReference>
<dbReference type="PROSITE" id="PS51384">
    <property type="entry name" value="FAD_FR"/>
    <property type="match status" value="1"/>
</dbReference>
<dbReference type="Pfam" id="PF00970">
    <property type="entry name" value="FAD_binding_6"/>
    <property type="match status" value="1"/>
</dbReference>
<dbReference type="Gene3D" id="3.10.20.30">
    <property type="match status" value="1"/>
</dbReference>
<dbReference type="InterPro" id="IPR036010">
    <property type="entry name" value="2Fe-2S_ferredoxin-like_sf"/>
</dbReference>
<keyword evidence="3" id="KW-0411">Iron-sulfur</keyword>
<gene>
    <name evidence="6" type="ORF">GCM10010094_20670</name>
</gene>
<dbReference type="InterPro" id="IPR050415">
    <property type="entry name" value="MRET"/>
</dbReference>
<dbReference type="PANTHER" id="PTHR47354:SF2">
    <property type="entry name" value="BLR2392 PROTEIN"/>
    <property type="match status" value="1"/>
</dbReference>
<comment type="caution">
    <text evidence="6">The sequence shown here is derived from an EMBL/GenBank/DDBJ whole genome shotgun (WGS) entry which is preliminary data.</text>
</comment>
<dbReference type="InterPro" id="IPR039261">
    <property type="entry name" value="FNR_nucleotide-bd"/>
</dbReference>
<evidence type="ECO:0000313" key="7">
    <source>
        <dbReference type="Proteomes" id="UP000637788"/>
    </source>
</evidence>
<organism evidence="6 7">
    <name type="scientific">Streptomyces flaveus</name>
    <dbReference type="NCBI Taxonomy" id="66370"/>
    <lineage>
        <taxon>Bacteria</taxon>
        <taxon>Bacillati</taxon>
        <taxon>Actinomycetota</taxon>
        <taxon>Actinomycetes</taxon>
        <taxon>Kitasatosporales</taxon>
        <taxon>Streptomycetaceae</taxon>
        <taxon>Streptomyces</taxon>
        <taxon>Streptomyces aurantiacus group</taxon>
    </lineage>
</organism>
<name>A0A917QND5_9ACTN</name>
<dbReference type="PROSITE" id="PS51085">
    <property type="entry name" value="2FE2S_FER_2"/>
    <property type="match status" value="1"/>
</dbReference>
<dbReference type="Gene3D" id="3.40.50.80">
    <property type="entry name" value="Nucleotide-binding domain of ferredoxin-NADP reductase (FNR) module"/>
    <property type="match status" value="1"/>
</dbReference>
<evidence type="ECO:0000256" key="1">
    <source>
        <dbReference type="ARBA" id="ARBA00001974"/>
    </source>
</evidence>
<dbReference type="SUPFAM" id="SSF63380">
    <property type="entry name" value="Riboflavin synthase domain-like"/>
    <property type="match status" value="1"/>
</dbReference>
<keyword evidence="2" id="KW-0001">2Fe-2S</keyword>
<dbReference type="Pfam" id="PF00111">
    <property type="entry name" value="Fer2"/>
    <property type="match status" value="1"/>
</dbReference>
<evidence type="ECO:0000256" key="3">
    <source>
        <dbReference type="ARBA" id="ARBA00023014"/>
    </source>
</evidence>
<dbReference type="RefSeq" id="WP_189321570.1">
    <property type="nucleotide sequence ID" value="NZ_BMPQ01000004.1"/>
</dbReference>
<comment type="cofactor">
    <cofactor evidence="1">
        <name>FAD</name>
        <dbReference type="ChEBI" id="CHEBI:57692"/>
    </cofactor>
</comment>
<dbReference type="PROSITE" id="PS00197">
    <property type="entry name" value="2FE2S_FER_1"/>
    <property type="match status" value="1"/>
</dbReference>
<dbReference type="SUPFAM" id="SSF54292">
    <property type="entry name" value="2Fe-2S ferredoxin-like"/>
    <property type="match status" value="1"/>
</dbReference>
<dbReference type="Pfam" id="PF00175">
    <property type="entry name" value="NAD_binding_1"/>
    <property type="match status" value="1"/>
</dbReference>
<keyword evidence="2" id="KW-0408">Iron</keyword>
<feature type="domain" description="2Fe-2S ferredoxin-type" evidence="4">
    <location>
        <begin position="232"/>
        <end position="319"/>
    </location>
</feature>
<keyword evidence="7" id="KW-1185">Reference proteome</keyword>
<dbReference type="InterPro" id="IPR012675">
    <property type="entry name" value="Beta-grasp_dom_sf"/>
</dbReference>
<dbReference type="PRINTS" id="PR00409">
    <property type="entry name" value="PHDIOXRDTASE"/>
</dbReference>
<protein>
    <submittedName>
        <fullName evidence="6">Flavodoxin</fullName>
    </submittedName>
</protein>
<reference evidence="6" key="2">
    <citation type="submission" date="2020-09" db="EMBL/GenBank/DDBJ databases">
        <authorList>
            <person name="Sun Q."/>
            <person name="Ohkuma M."/>
        </authorList>
    </citation>
    <scope>NUCLEOTIDE SEQUENCE</scope>
    <source>
        <strain evidence="6">JCM 3035</strain>
    </source>
</reference>
<feature type="domain" description="FAD-binding FR-type" evidence="5">
    <location>
        <begin position="4"/>
        <end position="106"/>
    </location>
</feature>
<dbReference type="InterPro" id="IPR001041">
    <property type="entry name" value="2Fe-2S_ferredoxin-type"/>
</dbReference>
<dbReference type="SUPFAM" id="SSF52343">
    <property type="entry name" value="Ferredoxin reductase-like, C-terminal NADP-linked domain"/>
    <property type="match status" value="1"/>
</dbReference>
<evidence type="ECO:0000259" key="4">
    <source>
        <dbReference type="PROSITE" id="PS51085"/>
    </source>
</evidence>
<evidence type="ECO:0000259" key="5">
    <source>
        <dbReference type="PROSITE" id="PS51384"/>
    </source>
</evidence>
<dbReference type="InterPro" id="IPR006058">
    <property type="entry name" value="2Fe2S_fd_BS"/>
</dbReference>
<proteinExistence type="predicted"/>
<evidence type="ECO:0000313" key="6">
    <source>
        <dbReference type="EMBL" id="GGK60171.1"/>
    </source>
</evidence>
<accession>A0A917QND5</accession>
<dbReference type="GO" id="GO:0051537">
    <property type="term" value="F:2 iron, 2 sulfur cluster binding"/>
    <property type="evidence" value="ECO:0007669"/>
    <property type="project" value="UniProtKB-KW"/>
</dbReference>
<evidence type="ECO:0000256" key="2">
    <source>
        <dbReference type="ARBA" id="ARBA00022714"/>
    </source>
</evidence>
<dbReference type="Gene3D" id="2.40.30.10">
    <property type="entry name" value="Translation factors"/>
    <property type="match status" value="1"/>
</dbReference>
<dbReference type="InterPro" id="IPR017927">
    <property type="entry name" value="FAD-bd_FR_type"/>
</dbReference>
<dbReference type="AlphaFoldDB" id="A0A917QND5"/>
<dbReference type="CDD" id="cd06185">
    <property type="entry name" value="PDR_like"/>
    <property type="match status" value="1"/>
</dbReference>
<dbReference type="CDD" id="cd00207">
    <property type="entry name" value="fer2"/>
    <property type="match status" value="1"/>
</dbReference>
<dbReference type="Proteomes" id="UP000637788">
    <property type="component" value="Unassembled WGS sequence"/>
</dbReference>
<reference evidence="6" key="1">
    <citation type="journal article" date="2014" name="Int. J. Syst. Evol. Microbiol.">
        <title>Complete genome sequence of Corynebacterium casei LMG S-19264T (=DSM 44701T), isolated from a smear-ripened cheese.</title>
        <authorList>
            <consortium name="US DOE Joint Genome Institute (JGI-PGF)"/>
            <person name="Walter F."/>
            <person name="Albersmeier A."/>
            <person name="Kalinowski J."/>
            <person name="Ruckert C."/>
        </authorList>
    </citation>
    <scope>NUCLEOTIDE SEQUENCE</scope>
    <source>
        <strain evidence="6">JCM 3035</strain>
    </source>
</reference>
<dbReference type="InterPro" id="IPR017938">
    <property type="entry name" value="Riboflavin_synthase-like_b-brl"/>
</dbReference>
<sequence>MSGGTKRVATVEARDEAAPDIALITLRLPTPALVPPPGSHLDVTVRLPGGDETRSYSLVDLGHDDGLLRIAVRRRRDGRGGSVWMHSLTRGDELEVVGPVDEFPLNPGSAPSVLLAAGIGITPVLGLARALRSRSSDYRIVYAGRSREHMAFAQELEAAHPGLVTLAESARGGRVSPAEVVARVPRGGVLYVCGPMGLLRDVRRAWQQEGRSPADLRFETFGTSGDHAARPYQVTVERLGVTVQVPVGTSMLDALQAAGVEIMYDCLRGECGLCRVRILESDGPVDHRDVFLSSRQRAEGRQMCACVSRIAGRGVTIDC</sequence>
<keyword evidence="2" id="KW-0479">Metal-binding</keyword>
<dbReference type="InterPro" id="IPR001433">
    <property type="entry name" value="OxRdtase_FAD/NAD-bd"/>
</dbReference>
<dbReference type="InterPro" id="IPR008333">
    <property type="entry name" value="Cbr1-like_FAD-bd_dom"/>
</dbReference>
<dbReference type="EMBL" id="BMPQ01000004">
    <property type="protein sequence ID" value="GGK60171.1"/>
    <property type="molecule type" value="Genomic_DNA"/>
</dbReference>
<dbReference type="PANTHER" id="PTHR47354">
    <property type="entry name" value="NADH OXIDOREDUCTASE HCR"/>
    <property type="match status" value="1"/>
</dbReference>